<evidence type="ECO:0000313" key="5">
    <source>
        <dbReference type="WBParaSite" id="HPLM_0000380801-mRNA-1"/>
    </source>
</evidence>
<evidence type="ECO:0000313" key="4">
    <source>
        <dbReference type="Proteomes" id="UP000268014"/>
    </source>
</evidence>
<sequence length="254" mass="29494">MDKQRSMGVSKLCSNVGYRMDIGLQSPGAAQSGYLEIAVDFVFHAPMKLLLLTIALAICVLSVDGWNKNKPSSKIDEPTSDDDSDDNCHCPCHHHHYHHPKMPAFLKKVSFEARWEYYGILRNLLMSMNEKLKRIHEWAKKQGPEIEKGVDEYFNKIEEYWKDVNKNTTMILEKLPEVYPKVYEIMSDLDLTPREIYSKIKDLHMDTMTAHSLYALVMAVIHTGGADYPYQTDTEMFFEKIATPKIRNLFYRYT</sequence>
<dbReference type="InterPro" id="IPR052823">
    <property type="entry name" value="SXP/RAL-2_related"/>
</dbReference>
<protein>
    <submittedName>
        <fullName evidence="5">DUF148 domain-containing protein</fullName>
    </submittedName>
</protein>
<dbReference type="STRING" id="6290.A0A158QK17"/>
<dbReference type="Proteomes" id="UP000268014">
    <property type="component" value="Unassembled WGS sequence"/>
</dbReference>
<name>A0A158QK17_HAEPC</name>
<dbReference type="OMA" id="TEMFFEK"/>
<keyword evidence="1" id="KW-1133">Transmembrane helix</keyword>
<dbReference type="AlphaFoldDB" id="A0A158QK17"/>
<gene>
    <name evidence="3" type="ORF">HPLM_LOCUS3800</name>
</gene>
<dbReference type="PANTHER" id="PTHR21593:SF36">
    <property type="entry name" value="DUF148 DOMAIN-CONTAINING PROTEIN-RELATED"/>
    <property type="match status" value="1"/>
</dbReference>
<dbReference type="InterPro" id="IPR003677">
    <property type="entry name" value="ANIS5_cation-bd"/>
</dbReference>
<feature type="transmembrane region" description="Helical" evidence="1">
    <location>
        <begin position="49"/>
        <end position="66"/>
    </location>
</feature>
<evidence type="ECO:0000259" key="2">
    <source>
        <dbReference type="Pfam" id="PF02520"/>
    </source>
</evidence>
<dbReference type="EMBL" id="UZAF01016148">
    <property type="protein sequence ID" value="VDO21722.1"/>
    <property type="molecule type" value="Genomic_DNA"/>
</dbReference>
<evidence type="ECO:0000256" key="1">
    <source>
        <dbReference type="SAM" id="Phobius"/>
    </source>
</evidence>
<reference evidence="3 4" key="2">
    <citation type="submission" date="2018-11" db="EMBL/GenBank/DDBJ databases">
        <authorList>
            <consortium name="Pathogen Informatics"/>
        </authorList>
    </citation>
    <scope>NUCLEOTIDE SEQUENCE [LARGE SCALE GENOMIC DNA]</scope>
    <source>
        <strain evidence="3 4">MHpl1</strain>
    </source>
</reference>
<keyword evidence="1" id="KW-0472">Membrane</keyword>
<proteinExistence type="predicted"/>
<evidence type="ECO:0000313" key="3">
    <source>
        <dbReference type="EMBL" id="VDO21722.1"/>
    </source>
</evidence>
<accession>A0A158QK17</accession>
<dbReference type="PANTHER" id="PTHR21593">
    <property type="entry name" value="PRION-LIKE- Q/N-RICH -DOMAIN-BEARING PROTEIN PROTEIN"/>
    <property type="match status" value="1"/>
</dbReference>
<organism evidence="5">
    <name type="scientific">Haemonchus placei</name>
    <name type="common">Barber's pole worm</name>
    <dbReference type="NCBI Taxonomy" id="6290"/>
    <lineage>
        <taxon>Eukaryota</taxon>
        <taxon>Metazoa</taxon>
        <taxon>Ecdysozoa</taxon>
        <taxon>Nematoda</taxon>
        <taxon>Chromadorea</taxon>
        <taxon>Rhabditida</taxon>
        <taxon>Rhabditina</taxon>
        <taxon>Rhabditomorpha</taxon>
        <taxon>Strongyloidea</taxon>
        <taxon>Trichostrongylidae</taxon>
        <taxon>Haemonchus</taxon>
    </lineage>
</organism>
<dbReference type="Pfam" id="PF02520">
    <property type="entry name" value="ANIS5_cation-bd"/>
    <property type="match status" value="1"/>
</dbReference>
<dbReference type="WBParaSite" id="HPLM_0000380801-mRNA-1">
    <property type="protein sequence ID" value="HPLM_0000380801-mRNA-1"/>
    <property type="gene ID" value="HPLM_0000380801"/>
</dbReference>
<feature type="domain" description="SXP/RAL-2 family protein Ani s 5-like cation-binding" evidence="2">
    <location>
        <begin position="112"/>
        <end position="204"/>
    </location>
</feature>
<keyword evidence="4" id="KW-1185">Reference proteome</keyword>
<dbReference type="OrthoDB" id="5801361at2759"/>
<reference evidence="5" key="1">
    <citation type="submission" date="2016-04" db="UniProtKB">
        <authorList>
            <consortium name="WormBaseParasite"/>
        </authorList>
    </citation>
    <scope>IDENTIFICATION</scope>
</reference>
<keyword evidence="1" id="KW-0812">Transmembrane</keyword>